<dbReference type="SMART" id="SM00233">
    <property type="entry name" value="PH"/>
    <property type="match status" value="1"/>
</dbReference>
<evidence type="ECO:0000259" key="3">
    <source>
        <dbReference type="PROSITE" id="PS50003"/>
    </source>
</evidence>
<dbReference type="EMBL" id="NCKV01000934">
    <property type="protein sequence ID" value="RWS29394.1"/>
    <property type="molecule type" value="Genomic_DNA"/>
</dbReference>
<dbReference type="InterPro" id="IPR051230">
    <property type="entry name" value="APP-Binding"/>
</dbReference>
<name>A0A443SPF3_9ACAR</name>
<dbReference type="SUPFAM" id="SSF50729">
    <property type="entry name" value="PH domain-like"/>
    <property type="match status" value="1"/>
</dbReference>
<feature type="domain" description="PH" evidence="3">
    <location>
        <begin position="28"/>
        <end position="140"/>
    </location>
</feature>
<feature type="region of interest" description="Disordered" evidence="2">
    <location>
        <begin position="1"/>
        <end position="22"/>
    </location>
</feature>
<feature type="region of interest" description="Disordered" evidence="2">
    <location>
        <begin position="176"/>
        <end position="205"/>
    </location>
</feature>
<dbReference type="Proteomes" id="UP000288716">
    <property type="component" value="Unassembled WGS sequence"/>
</dbReference>
<comment type="caution">
    <text evidence="4">The sequence shown here is derived from an EMBL/GenBank/DDBJ whole genome shotgun (WGS) entry which is preliminary data.</text>
</comment>
<dbReference type="VEuPathDB" id="VectorBase:LDEU002646"/>
<dbReference type="AlphaFoldDB" id="A0A443SPF3"/>
<dbReference type="PANTHER" id="PTHR12345:SF11">
    <property type="entry name" value="FI13065P"/>
    <property type="match status" value="1"/>
</dbReference>
<dbReference type="InterPro" id="IPR011993">
    <property type="entry name" value="PH-like_dom_sf"/>
</dbReference>
<organism evidence="4 5">
    <name type="scientific">Leptotrombidium deliense</name>
    <dbReference type="NCBI Taxonomy" id="299467"/>
    <lineage>
        <taxon>Eukaryota</taxon>
        <taxon>Metazoa</taxon>
        <taxon>Ecdysozoa</taxon>
        <taxon>Arthropoda</taxon>
        <taxon>Chelicerata</taxon>
        <taxon>Arachnida</taxon>
        <taxon>Acari</taxon>
        <taxon>Acariformes</taxon>
        <taxon>Trombidiformes</taxon>
        <taxon>Prostigmata</taxon>
        <taxon>Anystina</taxon>
        <taxon>Parasitengona</taxon>
        <taxon>Trombiculoidea</taxon>
        <taxon>Trombiculidae</taxon>
        <taxon>Leptotrombidium</taxon>
    </lineage>
</organism>
<accession>A0A443SPF3</accession>
<sequence>MSTNQEESTNRTAIEHENESIRPSSTREVLKCGFLRLKCTKIAPNPKNGDKYWVIFYVKNECDPILDFYNDRQPVNKPTGTVVLTHSLKQCIHVSPSIVIDERDDNFEFAITLDANTVRLCAPSQDLMDDWIDCIRNKLRQLKILSPKDNYYSKEPSFMWRRRSLPSVRPLPPIPSQNIDIQMNTPPQTTASANEPLTTETSPNSLYEPLYNSRRDTLPAAIRGHSSIDILPLQSRDSSRNTEFISFNSLSTSQQQSQPLSLRESQVLKLQTEISHKDGVRVMIRKKDSYESIALVNCFGAVFVAGWKQKQYPQLHNTFHIGDSVISICGQKVSSANEAYKMMKQQSLVIEIVLQRVPLGKVFIMKREFDSQELGITRNGNSAEVIDVVPDSLADKCGLGPKATPIDPKNGTECNWIITEINNRPLNLFFKGNEVRDRLNAVGKDISLLVQPVDLIKALKKELKTFKNHKDYVVQ</sequence>
<dbReference type="PROSITE" id="PS50003">
    <property type="entry name" value="PH_DOMAIN"/>
    <property type="match status" value="1"/>
</dbReference>
<feature type="compositionally biased region" description="Polar residues" evidence="2">
    <location>
        <begin position="177"/>
        <end position="205"/>
    </location>
</feature>
<reference evidence="4 5" key="1">
    <citation type="journal article" date="2018" name="Gigascience">
        <title>Genomes of trombidid mites reveal novel predicted allergens and laterally-transferred genes associated with secondary metabolism.</title>
        <authorList>
            <person name="Dong X."/>
            <person name="Chaisiri K."/>
            <person name="Xia D."/>
            <person name="Armstrong S.D."/>
            <person name="Fang Y."/>
            <person name="Donnelly M.J."/>
            <person name="Kadowaki T."/>
            <person name="McGarry J.W."/>
            <person name="Darby A.C."/>
            <person name="Makepeace B.L."/>
        </authorList>
    </citation>
    <scope>NUCLEOTIDE SEQUENCE [LARGE SCALE GENOMIC DNA]</scope>
    <source>
        <strain evidence="4">UoL-UT</strain>
    </source>
</reference>
<protein>
    <recommendedName>
        <fullName evidence="3">PH domain-containing protein</fullName>
    </recommendedName>
</protein>
<dbReference type="InterPro" id="IPR001849">
    <property type="entry name" value="PH_domain"/>
</dbReference>
<keyword evidence="1" id="KW-0677">Repeat</keyword>
<dbReference type="STRING" id="299467.A0A443SPF3"/>
<feature type="compositionally biased region" description="Polar residues" evidence="2">
    <location>
        <begin position="1"/>
        <end position="12"/>
    </location>
</feature>
<evidence type="ECO:0000256" key="2">
    <source>
        <dbReference type="SAM" id="MobiDB-lite"/>
    </source>
</evidence>
<evidence type="ECO:0000313" key="5">
    <source>
        <dbReference type="Proteomes" id="UP000288716"/>
    </source>
</evidence>
<keyword evidence="5" id="KW-1185">Reference proteome</keyword>
<dbReference type="GO" id="GO:0005886">
    <property type="term" value="C:plasma membrane"/>
    <property type="evidence" value="ECO:0007669"/>
    <property type="project" value="TreeGrafter"/>
</dbReference>
<dbReference type="OrthoDB" id="6126662at2759"/>
<dbReference type="Gene3D" id="2.30.29.30">
    <property type="entry name" value="Pleckstrin-homology domain (PH domain)/Phosphotyrosine-binding domain (PTB)"/>
    <property type="match status" value="1"/>
</dbReference>
<dbReference type="PANTHER" id="PTHR12345">
    <property type="entry name" value="SYNTENIN RELATED"/>
    <property type="match status" value="1"/>
</dbReference>
<evidence type="ECO:0000313" key="4">
    <source>
        <dbReference type="EMBL" id="RWS29394.1"/>
    </source>
</evidence>
<proteinExistence type="predicted"/>
<dbReference type="Pfam" id="PF00169">
    <property type="entry name" value="PH"/>
    <property type="match status" value="1"/>
</dbReference>
<dbReference type="GO" id="GO:0005737">
    <property type="term" value="C:cytoplasm"/>
    <property type="evidence" value="ECO:0007669"/>
    <property type="project" value="TreeGrafter"/>
</dbReference>
<evidence type="ECO:0000256" key="1">
    <source>
        <dbReference type="ARBA" id="ARBA00022737"/>
    </source>
</evidence>
<gene>
    <name evidence="4" type="ORF">B4U80_07903</name>
</gene>